<dbReference type="EMBL" id="JAWMAJ010000224">
    <property type="protein sequence ID" value="MDV7222404.1"/>
    <property type="molecule type" value="Genomic_DNA"/>
</dbReference>
<dbReference type="RefSeq" id="WP_317775236.1">
    <property type="nucleotide sequence ID" value="NZ_JAWMAJ010000224.1"/>
</dbReference>
<feature type="compositionally biased region" description="Polar residues" evidence="1">
    <location>
        <begin position="140"/>
        <end position="152"/>
    </location>
</feature>
<accession>A0ABU4FP62</accession>
<dbReference type="InterPro" id="IPR029058">
    <property type="entry name" value="AB_hydrolase_fold"/>
</dbReference>
<reference evidence="2 3" key="1">
    <citation type="submission" date="2023-10" db="EMBL/GenBank/DDBJ databases">
        <title>Characterization of rhizosphere-enriched actinobacteria from wheat plants lab-grown on chernevaya soil.</title>
        <authorList>
            <person name="Tikhonova E.N."/>
            <person name="Konopkin A."/>
            <person name="Kravchenko I.K."/>
        </authorList>
    </citation>
    <scope>NUCLEOTIDE SEQUENCE [LARGE SCALE GENOMIC DNA]</scope>
    <source>
        <strain evidence="2 3">RR29</strain>
    </source>
</reference>
<dbReference type="Proteomes" id="UP001187346">
    <property type="component" value="Unassembled WGS sequence"/>
</dbReference>
<evidence type="ECO:0000313" key="2">
    <source>
        <dbReference type="EMBL" id="MDV7222404.1"/>
    </source>
</evidence>
<gene>
    <name evidence="2" type="ORF">R5A26_41375</name>
</gene>
<name>A0ABU4FP62_9ACTN</name>
<keyword evidence="3" id="KW-1185">Reference proteome</keyword>
<evidence type="ECO:0000256" key="1">
    <source>
        <dbReference type="SAM" id="MobiDB-lite"/>
    </source>
</evidence>
<protein>
    <submittedName>
        <fullName evidence="2">Uncharacterized protein</fullName>
    </submittedName>
</protein>
<feature type="region of interest" description="Disordered" evidence="1">
    <location>
        <begin position="60"/>
        <end position="86"/>
    </location>
</feature>
<evidence type="ECO:0000313" key="3">
    <source>
        <dbReference type="Proteomes" id="UP001187346"/>
    </source>
</evidence>
<proteinExistence type="predicted"/>
<sequence length="172" mass="18226">MVVAFPAALKADTFHLPVDRKNLPERLEWTIQESGARVPPADREIRARGLPSLDTVVITDEEDLGAPPAPVHSENRDGRSPRNWPAKALHGSRADLLGASAVGIEDGFVEPGGQSVPATHLANRARSATAAELPIRTHFETPTVTGPTGSLSDTRKAGRPILKRRPSTGGGA</sequence>
<feature type="compositionally biased region" description="Basic residues" evidence="1">
    <location>
        <begin position="157"/>
        <end position="166"/>
    </location>
</feature>
<dbReference type="Gene3D" id="3.40.50.1820">
    <property type="entry name" value="alpha/beta hydrolase"/>
    <property type="match status" value="1"/>
</dbReference>
<dbReference type="InterPro" id="IPR036736">
    <property type="entry name" value="ACP-like_sf"/>
</dbReference>
<comment type="caution">
    <text evidence="2">The sequence shown here is derived from an EMBL/GenBank/DDBJ whole genome shotgun (WGS) entry which is preliminary data.</text>
</comment>
<organism evidence="2 3">
    <name type="scientific">Streptomyces prunicolor</name>
    <dbReference type="NCBI Taxonomy" id="67348"/>
    <lineage>
        <taxon>Bacteria</taxon>
        <taxon>Bacillati</taxon>
        <taxon>Actinomycetota</taxon>
        <taxon>Actinomycetes</taxon>
        <taxon>Kitasatosporales</taxon>
        <taxon>Streptomycetaceae</taxon>
        <taxon>Streptomyces</taxon>
    </lineage>
</organism>
<dbReference type="SUPFAM" id="SSF47336">
    <property type="entry name" value="ACP-like"/>
    <property type="match status" value="1"/>
</dbReference>
<feature type="region of interest" description="Disordered" evidence="1">
    <location>
        <begin position="135"/>
        <end position="172"/>
    </location>
</feature>